<feature type="domain" description="Sushi" evidence="3">
    <location>
        <begin position="104"/>
        <end position="160"/>
    </location>
</feature>
<organism evidence="4 5">
    <name type="scientific">Scleropages formosus</name>
    <name type="common">Asian bonytongue</name>
    <name type="synonym">Osteoglossum formosum</name>
    <dbReference type="NCBI Taxonomy" id="113540"/>
    <lineage>
        <taxon>Eukaryota</taxon>
        <taxon>Metazoa</taxon>
        <taxon>Chordata</taxon>
        <taxon>Craniata</taxon>
        <taxon>Vertebrata</taxon>
        <taxon>Euteleostomi</taxon>
        <taxon>Actinopterygii</taxon>
        <taxon>Neopterygii</taxon>
        <taxon>Teleostei</taxon>
        <taxon>Osteoglossocephala</taxon>
        <taxon>Osteoglossomorpha</taxon>
        <taxon>Osteoglossiformes</taxon>
        <taxon>Osteoglossidae</taxon>
        <taxon>Scleropages</taxon>
    </lineage>
</organism>
<dbReference type="Pfam" id="PF00084">
    <property type="entry name" value="Sushi"/>
    <property type="match status" value="1"/>
</dbReference>
<reference evidence="4 5" key="1">
    <citation type="submission" date="2015-08" db="EMBL/GenBank/DDBJ databases">
        <title>The genome of the Asian arowana (Scleropages formosus).</title>
        <authorList>
            <person name="Tan M.H."/>
            <person name="Gan H.M."/>
            <person name="Croft L.J."/>
            <person name="Austin C.M."/>
        </authorList>
    </citation>
    <scope>NUCLEOTIDE SEQUENCE [LARGE SCALE GENOMIC DNA]</scope>
    <source>
        <strain evidence="4">Aro1</strain>
    </source>
</reference>
<dbReference type="InterPro" id="IPR035976">
    <property type="entry name" value="Sushi/SCR/CCP_sf"/>
</dbReference>
<evidence type="ECO:0000259" key="3">
    <source>
        <dbReference type="PROSITE" id="PS50923"/>
    </source>
</evidence>
<dbReference type="SMART" id="SM00032">
    <property type="entry name" value="CCP"/>
    <property type="match status" value="1"/>
</dbReference>
<evidence type="ECO:0000313" key="4">
    <source>
        <dbReference type="EMBL" id="KPP71689.1"/>
    </source>
</evidence>
<keyword evidence="1" id="KW-1015">Disulfide bond</keyword>
<accession>A0A0N8K0B7</accession>
<evidence type="ECO:0000256" key="2">
    <source>
        <dbReference type="PROSITE-ProRule" id="PRU00302"/>
    </source>
</evidence>
<sequence>PRGPDQKALLVTSCWSAKGEDRQRRASRCFIWLRKAHDVRGALQPSPKPFDAALMPGDGQGEAQHEVGAPLCLGGCRGKHRELKRDRCGNSSCCWFGYKSLCRVNCGKPDADYNSIVYGNDWWVGSVVRYDCRPGFMLIGDSARACQSDGKWTPKPTCLRVCQRGRLEINEKDIDGTCSSTCPAKTYAGKPNHGCIRIDNCMTKQSGWKRWFVRCDFCECDCLVPCDLLPLTSYLHSMDFTASLGFGFSDSHLQSKGLHLKKNWSLF</sequence>
<dbReference type="Proteomes" id="UP000034805">
    <property type="component" value="Unassembled WGS sequence"/>
</dbReference>
<feature type="non-terminal residue" evidence="4">
    <location>
        <position position="1"/>
    </location>
</feature>
<dbReference type="SUPFAM" id="SSF57535">
    <property type="entry name" value="Complement control module/SCR domain"/>
    <property type="match status" value="1"/>
</dbReference>
<dbReference type="CDD" id="cd00033">
    <property type="entry name" value="CCP"/>
    <property type="match status" value="1"/>
</dbReference>
<protein>
    <submittedName>
        <fullName evidence="4">Sushi, von Willebrand factor type A, EGF and pentraxin domain-containing protein 1-like</fullName>
    </submittedName>
</protein>
<dbReference type="EMBL" id="JARO02002879">
    <property type="protein sequence ID" value="KPP71689.1"/>
    <property type="molecule type" value="Genomic_DNA"/>
</dbReference>
<dbReference type="AlphaFoldDB" id="A0A0N8K0B7"/>
<evidence type="ECO:0000313" key="5">
    <source>
        <dbReference type="Proteomes" id="UP000034805"/>
    </source>
</evidence>
<comment type="caution">
    <text evidence="2">Lacks conserved residue(s) required for the propagation of feature annotation.</text>
</comment>
<keyword evidence="2" id="KW-0768">Sushi</keyword>
<name>A0A0N8K0B7_SCLFO</name>
<comment type="caution">
    <text evidence="4">The sequence shown here is derived from an EMBL/GenBank/DDBJ whole genome shotgun (WGS) entry which is preliminary data.</text>
</comment>
<dbReference type="PROSITE" id="PS50923">
    <property type="entry name" value="SUSHI"/>
    <property type="match status" value="1"/>
</dbReference>
<dbReference type="InterPro" id="IPR000436">
    <property type="entry name" value="Sushi_SCR_CCP_dom"/>
</dbReference>
<gene>
    <name evidence="4" type="ORF">Z043_109370</name>
</gene>
<dbReference type="Gene3D" id="2.10.70.10">
    <property type="entry name" value="Complement Module, domain 1"/>
    <property type="match status" value="1"/>
</dbReference>
<evidence type="ECO:0000256" key="1">
    <source>
        <dbReference type="ARBA" id="ARBA00023157"/>
    </source>
</evidence>
<proteinExistence type="predicted"/>